<protein>
    <recommendedName>
        <fullName evidence="1">FHA domain-containing protein</fullName>
    </recommendedName>
</protein>
<sequence>KMTEKSPNKIIGRGEECDIQILAEMASRVHAEIQFSDGNFKIEDQSTNGTWLEMDGNSLRLHRDTTVLLGSGRIALGSADFTEVSTIINYNI</sequence>
<dbReference type="EMBL" id="UOFC01000161">
    <property type="protein sequence ID" value="VAW47680.1"/>
    <property type="molecule type" value="Genomic_DNA"/>
</dbReference>
<reference evidence="2" key="1">
    <citation type="submission" date="2018-06" db="EMBL/GenBank/DDBJ databases">
        <authorList>
            <person name="Zhirakovskaya E."/>
        </authorList>
    </citation>
    <scope>NUCLEOTIDE SEQUENCE</scope>
</reference>
<evidence type="ECO:0000259" key="1">
    <source>
        <dbReference type="PROSITE" id="PS50006"/>
    </source>
</evidence>
<feature type="non-terminal residue" evidence="2">
    <location>
        <position position="1"/>
    </location>
</feature>
<organism evidence="2">
    <name type="scientific">hydrothermal vent metagenome</name>
    <dbReference type="NCBI Taxonomy" id="652676"/>
    <lineage>
        <taxon>unclassified sequences</taxon>
        <taxon>metagenomes</taxon>
        <taxon>ecological metagenomes</taxon>
    </lineage>
</organism>
<dbReference type="AlphaFoldDB" id="A0A3B0W5I1"/>
<name>A0A3B0W5I1_9ZZZZ</name>
<evidence type="ECO:0000313" key="2">
    <source>
        <dbReference type="EMBL" id="VAW47680.1"/>
    </source>
</evidence>
<accession>A0A3B0W5I1</accession>
<dbReference type="InterPro" id="IPR000253">
    <property type="entry name" value="FHA_dom"/>
</dbReference>
<dbReference type="InterPro" id="IPR008984">
    <property type="entry name" value="SMAD_FHA_dom_sf"/>
</dbReference>
<gene>
    <name evidence="2" type="ORF">MNBD_GAMMA03-915</name>
</gene>
<dbReference type="PROSITE" id="PS50006">
    <property type="entry name" value="FHA_DOMAIN"/>
    <property type="match status" value="1"/>
</dbReference>
<dbReference type="Gene3D" id="2.60.200.20">
    <property type="match status" value="1"/>
</dbReference>
<proteinExistence type="predicted"/>
<dbReference type="SUPFAM" id="SSF49879">
    <property type="entry name" value="SMAD/FHA domain"/>
    <property type="match status" value="1"/>
</dbReference>
<dbReference type="CDD" id="cd00060">
    <property type="entry name" value="FHA"/>
    <property type="match status" value="1"/>
</dbReference>
<dbReference type="SMART" id="SM00240">
    <property type="entry name" value="FHA"/>
    <property type="match status" value="1"/>
</dbReference>
<dbReference type="Pfam" id="PF00498">
    <property type="entry name" value="FHA"/>
    <property type="match status" value="1"/>
</dbReference>
<feature type="domain" description="FHA" evidence="1">
    <location>
        <begin position="9"/>
        <end position="53"/>
    </location>
</feature>